<comment type="caution">
    <text evidence="5">The sequence shown here is derived from an EMBL/GenBank/DDBJ whole genome shotgun (WGS) entry which is preliminary data.</text>
</comment>
<reference evidence="5" key="2">
    <citation type="journal article" date="2023" name="IMA Fungus">
        <title>Comparative genomic study of the Penicillium genus elucidates a diverse pangenome and 15 lateral gene transfer events.</title>
        <authorList>
            <person name="Petersen C."/>
            <person name="Sorensen T."/>
            <person name="Nielsen M.R."/>
            <person name="Sondergaard T.E."/>
            <person name="Sorensen J.L."/>
            <person name="Fitzpatrick D.A."/>
            <person name="Frisvad J.C."/>
            <person name="Nielsen K.L."/>
        </authorList>
    </citation>
    <scope>NUCLEOTIDE SEQUENCE</scope>
    <source>
        <strain evidence="5">IBT 30069</strain>
    </source>
</reference>
<dbReference type="InterPro" id="IPR012338">
    <property type="entry name" value="Beta-lactam/transpept-like"/>
</dbReference>
<feature type="chain" id="PRO_5040884173" evidence="2">
    <location>
        <begin position="23"/>
        <end position="565"/>
    </location>
</feature>
<dbReference type="Gene3D" id="3.40.710.10">
    <property type="entry name" value="DD-peptidase/beta-lactamase superfamily"/>
    <property type="match status" value="1"/>
</dbReference>
<dbReference type="SUPFAM" id="SSF56601">
    <property type="entry name" value="beta-lactamase/transpeptidase-like"/>
    <property type="match status" value="1"/>
</dbReference>
<name>A0A9W9FHQ5_9EURO</name>
<keyword evidence="6" id="KW-1185">Reference proteome</keyword>
<dbReference type="PANTHER" id="PTHR22935:SF95">
    <property type="entry name" value="BETA-LACTAMASE-LIKE 1-RELATED"/>
    <property type="match status" value="1"/>
</dbReference>
<keyword evidence="2" id="KW-0732">Signal</keyword>
<feature type="domain" description="Beta-lactamase-like ARB-00930-like C-terminal" evidence="4">
    <location>
        <begin position="412"/>
        <end position="564"/>
    </location>
</feature>
<comment type="similarity">
    <text evidence="1">Belongs to the beta-lactamase family.</text>
</comment>
<dbReference type="AlphaFoldDB" id="A0A9W9FHQ5"/>
<sequence length="565" mass="61948">MIFFKISAALLFASCQLHGAYASCEPEISYPAPKYDKDTLKDTFEKIETQFQTLLDAGSLDGSSFSLEISSPNQTLYSHYHFDESLGGSPINSSSVYRIASNTKLFTALGILKQDAEGKLGLDDEITHHIPALLSGNEKSKWKGITIRSLLAHLSGLPDNYGDEDLLLQLSDPSAIGLPPLSEAESKSLPKCGAYSDWEVPCTDSDMNGYLRKTDPVFAPQIETSYSNVGFDLLGQVLAKVTNMKYESYIEKAILKPLGLHETSFEAPDDSVAASAGSGSDWGVDEGSDNASAGIYSSSSDMIKFLRWVLANHADITPTINWFQPTAWNSGSHSLLGYPWEIFRTTSIIPDTKRPVTFYTKGGGLTEYYSYSIIIPQYDLVVFMGVAGDLTVLNTIFTGVLNPLVTAAETEAQAQLTAAYGGVYRSIEQGLNSSITFTQTEPRSLYISSWISNSTDVMETLVSFVSSAAGTSGELYFQLIPTFKTRHSKDGKIGEVWRFIDVIDDYEYPTNATTVWNDYCVVNIDPFSYGAVPLNEAVFWRDGADSASQVQSVTLSAFRVELQRE</sequence>
<evidence type="ECO:0000313" key="5">
    <source>
        <dbReference type="EMBL" id="KAJ5100359.1"/>
    </source>
</evidence>
<dbReference type="EMBL" id="JAPQKH010000004">
    <property type="protein sequence ID" value="KAJ5100359.1"/>
    <property type="molecule type" value="Genomic_DNA"/>
</dbReference>
<dbReference type="InterPro" id="IPR051478">
    <property type="entry name" value="Beta-lactamase-like_AB/R"/>
</dbReference>
<organism evidence="5 6">
    <name type="scientific">Penicillium angulare</name>
    <dbReference type="NCBI Taxonomy" id="116970"/>
    <lineage>
        <taxon>Eukaryota</taxon>
        <taxon>Fungi</taxon>
        <taxon>Dikarya</taxon>
        <taxon>Ascomycota</taxon>
        <taxon>Pezizomycotina</taxon>
        <taxon>Eurotiomycetes</taxon>
        <taxon>Eurotiomycetidae</taxon>
        <taxon>Eurotiales</taxon>
        <taxon>Aspergillaceae</taxon>
        <taxon>Penicillium</taxon>
    </lineage>
</organism>
<dbReference type="Proteomes" id="UP001149165">
    <property type="component" value="Unassembled WGS sequence"/>
</dbReference>
<dbReference type="OrthoDB" id="6220758at2759"/>
<evidence type="ECO:0000259" key="4">
    <source>
        <dbReference type="Pfam" id="PF26335"/>
    </source>
</evidence>
<dbReference type="InterPro" id="IPR001466">
    <property type="entry name" value="Beta-lactam-related"/>
</dbReference>
<evidence type="ECO:0000259" key="3">
    <source>
        <dbReference type="Pfam" id="PF00144"/>
    </source>
</evidence>
<dbReference type="PANTHER" id="PTHR22935">
    <property type="entry name" value="PENICILLIN-BINDING PROTEIN"/>
    <property type="match status" value="1"/>
</dbReference>
<feature type="signal peptide" evidence="2">
    <location>
        <begin position="1"/>
        <end position="22"/>
    </location>
</feature>
<proteinExistence type="inferred from homology"/>
<gene>
    <name evidence="5" type="ORF">N7456_006411</name>
</gene>
<feature type="domain" description="Beta-lactamase-related" evidence="3">
    <location>
        <begin position="72"/>
        <end position="384"/>
    </location>
</feature>
<dbReference type="Pfam" id="PF26335">
    <property type="entry name" value="ARB_00930_C"/>
    <property type="match status" value="1"/>
</dbReference>
<evidence type="ECO:0000256" key="1">
    <source>
        <dbReference type="ARBA" id="ARBA00038473"/>
    </source>
</evidence>
<accession>A0A9W9FHQ5</accession>
<protein>
    <submittedName>
        <fullName evidence="5">Beta-lactamase family protein</fullName>
    </submittedName>
</protein>
<dbReference type="InterPro" id="IPR058664">
    <property type="entry name" value="ARB_00930-like_C"/>
</dbReference>
<reference evidence="5" key="1">
    <citation type="submission" date="2022-11" db="EMBL/GenBank/DDBJ databases">
        <authorList>
            <person name="Petersen C."/>
        </authorList>
    </citation>
    <scope>NUCLEOTIDE SEQUENCE</scope>
    <source>
        <strain evidence="5">IBT 30069</strain>
    </source>
</reference>
<dbReference type="Pfam" id="PF00144">
    <property type="entry name" value="Beta-lactamase"/>
    <property type="match status" value="1"/>
</dbReference>
<evidence type="ECO:0000313" key="6">
    <source>
        <dbReference type="Proteomes" id="UP001149165"/>
    </source>
</evidence>
<evidence type="ECO:0000256" key="2">
    <source>
        <dbReference type="SAM" id="SignalP"/>
    </source>
</evidence>